<organism evidence="2 3">
    <name type="scientific">Toxoplasma gondii p89</name>
    <dbReference type="NCBI Taxonomy" id="943119"/>
    <lineage>
        <taxon>Eukaryota</taxon>
        <taxon>Sar</taxon>
        <taxon>Alveolata</taxon>
        <taxon>Apicomplexa</taxon>
        <taxon>Conoidasida</taxon>
        <taxon>Coccidia</taxon>
        <taxon>Eucoccidiorida</taxon>
        <taxon>Eimeriorina</taxon>
        <taxon>Sarcocystidae</taxon>
        <taxon>Toxoplasma</taxon>
    </lineage>
</organism>
<dbReference type="EMBL" id="AEYI02002125">
    <property type="protein sequence ID" value="KFG29798.1"/>
    <property type="molecule type" value="Genomic_DNA"/>
</dbReference>
<feature type="domain" description="SRS" evidence="1">
    <location>
        <begin position="78"/>
        <end position="208"/>
    </location>
</feature>
<dbReference type="InterPro" id="IPR028352">
    <property type="entry name" value="Surface_antig_SAG1"/>
</dbReference>
<comment type="caution">
    <text evidence="2">The sequence shown here is derived from an EMBL/GenBank/DDBJ whole genome shotgun (WGS) entry which is preliminary data.</text>
</comment>
<dbReference type="Pfam" id="PF04092">
    <property type="entry name" value="SAG"/>
    <property type="match status" value="2"/>
</dbReference>
<dbReference type="Gene3D" id="2.60.40.1320">
    <property type="entry name" value="SRS domain"/>
    <property type="match status" value="2"/>
</dbReference>
<gene>
    <name evidence="2" type="ORF">TGP89_267150</name>
</gene>
<protein>
    <submittedName>
        <fullName evidence="2">SAG-related sequence SRS38C</fullName>
    </submittedName>
</protein>
<feature type="domain" description="SRS" evidence="1">
    <location>
        <begin position="219"/>
        <end position="351"/>
    </location>
</feature>
<dbReference type="SUPFAM" id="SSF74877">
    <property type="entry name" value="Major surface antigen p30, SAG1"/>
    <property type="match status" value="2"/>
</dbReference>
<dbReference type="AlphaFoldDB" id="A0A086JCD0"/>
<dbReference type="PRINTS" id="PR01801">
    <property type="entry name" value="SURFCEANTIGN"/>
</dbReference>
<dbReference type="InterPro" id="IPR036755">
    <property type="entry name" value="SRS_dom_sf"/>
</dbReference>
<proteinExistence type="predicted"/>
<dbReference type="OrthoDB" id="329377at2759"/>
<dbReference type="Proteomes" id="UP000028828">
    <property type="component" value="Unassembled WGS sequence"/>
</dbReference>
<name>A0A086JCD0_TOXGO</name>
<dbReference type="GO" id="GO:0016020">
    <property type="term" value="C:membrane"/>
    <property type="evidence" value="ECO:0007669"/>
    <property type="project" value="InterPro"/>
</dbReference>
<accession>A0A086JCD0</accession>
<dbReference type="VEuPathDB" id="ToxoDB:TGP89_267150"/>
<dbReference type="InterPro" id="IPR007226">
    <property type="entry name" value="SRS_dom"/>
</dbReference>
<sequence length="384" mass="41392">MVRLPQVGATFSGAFFSSPRLPLDCVVQLRLSRVSIMWLTLLLLASASELYGSVPLFATQGALASSAESKCEETETETNCICGKEESKAKELQATLSAAKSTLQLLCRADLIYAPGQLSNKQVCPENISDLTQCRKCDGGAVQYIDVTSLLAGSTEAIKWEDSLEEQESETAKRLSIPPANLPYSDKKFIVGCLDKEKTTTKCALTVSLEARPTVTENQTVTCAYGASSNEAHQTIKLSPSKNRFTLVCGRDGEVLPSEYEDVYCPSQEKGDAAAECTGNYTEVIPAYDSKWWEHDTYSNTFSLLIPESGFPAKETKLLIGCQKKSSQLADTARQGAAQASSTVCNVDITVEGVPSSTSLPQRVVGLLSWVMGFGTMLSAFGFA</sequence>
<evidence type="ECO:0000313" key="2">
    <source>
        <dbReference type="EMBL" id="KFG29798.1"/>
    </source>
</evidence>
<evidence type="ECO:0000259" key="1">
    <source>
        <dbReference type="Pfam" id="PF04092"/>
    </source>
</evidence>
<reference evidence="2 3" key="1">
    <citation type="submission" date="2014-03" db="EMBL/GenBank/DDBJ databases">
        <authorList>
            <person name="Sibley D."/>
            <person name="Venepally P."/>
            <person name="Karamycheva S."/>
            <person name="Hadjithomas M."/>
            <person name="Khan A."/>
            <person name="Brunk B."/>
            <person name="Roos D."/>
            <person name="Caler E."/>
            <person name="Lorenzi H."/>
        </authorList>
    </citation>
    <scope>NUCLEOTIDE SEQUENCE [LARGE SCALE GENOMIC DNA]</scope>
    <source>
        <strain evidence="3">p89</strain>
    </source>
</reference>
<evidence type="ECO:0000313" key="3">
    <source>
        <dbReference type="Proteomes" id="UP000028828"/>
    </source>
</evidence>